<dbReference type="InterPro" id="IPR036412">
    <property type="entry name" value="HAD-like_sf"/>
</dbReference>
<feature type="domain" description="HMA" evidence="18">
    <location>
        <begin position="40"/>
        <end position="106"/>
    </location>
</feature>
<dbReference type="Gene3D" id="3.40.50.1000">
    <property type="entry name" value="HAD superfamily/HAD-like"/>
    <property type="match status" value="3"/>
</dbReference>
<keyword evidence="10" id="KW-1278">Translocase</keyword>
<dbReference type="InterPro" id="IPR036163">
    <property type="entry name" value="HMA_dom_sf"/>
</dbReference>
<keyword evidence="9" id="KW-0067">ATP-binding</keyword>
<dbReference type="InterPro" id="IPR008250">
    <property type="entry name" value="ATPase_P-typ_transduc_dom_A_sf"/>
</dbReference>
<evidence type="ECO:0000256" key="7">
    <source>
        <dbReference type="ARBA" id="ARBA00022741"/>
    </source>
</evidence>
<dbReference type="InterPro" id="IPR023299">
    <property type="entry name" value="ATPase_P-typ_cyto_dom_N"/>
</dbReference>
<name>A0AAN6GEA6_9BASI</name>
<dbReference type="Gene3D" id="2.70.150.10">
    <property type="entry name" value="Calcium-transporting ATPase, cytoplasmic transduction domain A"/>
    <property type="match status" value="1"/>
</dbReference>
<evidence type="ECO:0000256" key="1">
    <source>
        <dbReference type="ARBA" id="ARBA00004127"/>
    </source>
</evidence>
<dbReference type="PRINTS" id="PR00942">
    <property type="entry name" value="CUATPASEI"/>
</dbReference>
<dbReference type="InterPro" id="IPR001757">
    <property type="entry name" value="P_typ_ATPase"/>
</dbReference>
<dbReference type="SFLD" id="SFLDF00027">
    <property type="entry name" value="p-type_atpase"/>
    <property type="match status" value="1"/>
</dbReference>
<dbReference type="Gene3D" id="3.40.1110.10">
    <property type="entry name" value="Calcium-transporting ATPase, cytoplasmic domain N"/>
    <property type="match status" value="1"/>
</dbReference>
<dbReference type="InterPro" id="IPR044492">
    <property type="entry name" value="P_typ_ATPase_HD_dom"/>
</dbReference>
<dbReference type="Pfam" id="PF00702">
    <property type="entry name" value="Hydrolase"/>
    <property type="match status" value="1"/>
</dbReference>
<evidence type="ECO:0000256" key="14">
    <source>
        <dbReference type="ARBA" id="ARBA00023136"/>
    </source>
</evidence>
<keyword evidence="12" id="KW-0186">Copper</keyword>
<feature type="region of interest" description="Disordered" evidence="16">
    <location>
        <begin position="972"/>
        <end position="1010"/>
    </location>
</feature>
<dbReference type="InterPro" id="IPR006121">
    <property type="entry name" value="HMA_dom"/>
</dbReference>
<feature type="transmembrane region" description="Helical" evidence="17">
    <location>
        <begin position="321"/>
        <end position="343"/>
    </location>
</feature>
<keyword evidence="8" id="KW-0187">Copper transport</keyword>
<evidence type="ECO:0000256" key="3">
    <source>
        <dbReference type="ARBA" id="ARBA00012517"/>
    </source>
</evidence>
<dbReference type="GO" id="GO:0055070">
    <property type="term" value="P:copper ion homeostasis"/>
    <property type="evidence" value="ECO:0007669"/>
    <property type="project" value="TreeGrafter"/>
</dbReference>
<feature type="transmembrane region" description="Helical" evidence="17">
    <location>
        <begin position="246"/>
        <end position="270"/>
    </location>
</feature>
<evidence type="ECO:0000256" key="5">
    <source>
        <dbReference type="ARBA" id="ARBA00022692"/>
    </source>
</evidence>
<dbReference type="PROSITE" id="PS50846">
    <property type="entry name" value="HMA_2"/>
    <property type="match status" value="2"/>
</dbReference>
<reference evidence="19" key="1">
    <citation type="journal article" date="2023" name="PhytoFront">
        <title>Draft Genome Resources of Seven Strains of Tilletia horrida, Causal Agent of Kernel Smut of Rice.</title>
        <authorList>
            <person name="Khanal S."/>
            <person name="Antony Babu S."/>
            <person name="Zhou X.G."/>
        </authorList>
    </citation>
    <scope>NUCLEOTIDE SEQUENCE</scope>
    <source>
        <strain evidence="19">TX3</strain>
    </source>
</reference>
<keyword evidence="4" id="KW-0813">Transport</keyword>
<dbReference type="SFLD" id="SFLDS00003">
    <property type="entry name" value="Haloacid_Dehalogenase"/>
    <property type="match status" value="1"/>
</dbReference>
<dbReference type="InterPro" id="IPR018303">
    <property type="entry name" value="ATPase_P-typ_P_site"/>
</dbReference>
<evidence type="ECO:0000256" key="4">
    <source>
        <dbReference type="ARBA" id="ARBA00022448"/>
    </source>
</evidence>
<feature type="domain" description="HMA" evidence="18">
    <location>
        <begin position="114"/>
        <end position="180"/>
    </location>
</feature>
<evidence type="ECO:0000256" key="12">
    <source>
        <dbReference type="ARBA" id="ARBA00023008"/>
    </source>
</evidence>
<dbReference type="GO" id="GO:0005524">
    <property type="term" value="F:ATP binding"/>
    <property type="evidence" value="ECO:0007669"/>
    <property type="project" value="UniProtKB-KW"/>
</dbReference>
<feature type="transmembrane region" description="Helical" evidence="17">
    <location>
        <begin position="519"/>
        <end position="543"/>
    </location>
</feature>
<organism evidence="19 20">
    <name type="scientific">Tilletia horrida</name>
    <dbReference type="NCBI Taxonomy" id="155126"/>
    <lineage>
        <taxon>Eukaryota</taxon>
        <taxon>Fungi</taxon>
        <taxon>Dikarya</taxon>
        <taxon>Basidiomycota</taxon>
        <taxon>Ustilaginomycotina</taxon>
        <taxon>Exobasidiomycetes</taxon>
        <taxon>Tilletiales</taxon>
        <taxon>Tilletiaceae</taxon>
        <taxon>Tilletia</taxon>
    </lineage>
</organism>
<keyword evidence="6" id="KW-0479">Metal-binding</keyword>
<dbReference type="Proteomes" id="UP001176521">
    <property type="component" value="Unassembled WGS sequence"/>
</dbReference>
<dbReference type="GO" id="GO:0016020">
    <property type="term" value="C:membrane"/>
    <property type="evidence" value="ECO:0007669"/>
    <property type="project" value="InterPro"/>
</dbReference>
<comment type="subcellular location">
    <subcellularLocation>
        <location evidence="1">Endomembrane system</location>
        <topology evidence="1">Multi-pass membrane protein</topology>
    </subcellularLocation>
</comment>
<dbReference type="GO" id="GO:0043682">
    <property type="term" value="F:P-type divalent copper transporter activity"/>
    <property type="evidence" value="ECO:0007669"/>
    <property type="project" value="TreeGrafter"/>
</dbReference>
<dbReference type="GO" id="GO:0005507">
    <property type="term" value="F:copper ion binding"/>
    <property type="evidence" value="ECO:0007669"/>
    <property type="project" value="TreeGrafter"/>
</dbReference>
<dbReference type="PROSITE" id="PS01047">
    <property type="entry name" value="HMA_1"/>
    <property type="match status" value="1"/>
</dbReference>
<feature type="transmembrane region" description="Helical" evidence="17">
    <location>
        <begin position="282"/>
        <end position="300"/>
    </location>
</feature>
<evidence type="ECO:0000256" key="15">
    <source>
        <dbReference type="ARBA" id="ARBA00080126"/>
    </source>
</evidence>
<evidence type="ECO:0000256" key="17">
    <source>
        <dbReference type="SAM" id="Phobius"/>
    </source>
</evidence>
<dbReference type="InterPro" id="IPR023298">
    <property type="entry name" value="ATPase_P-typ_TM_dom_sf"/>
</dbReference>
<dbReference type="InterPro" id="IPR017969">
    <property type="entry name" value="Heavy-metal-associated_CS"/>
</dbReference>
<sequence>MTETAIPLFAQKHEDTHGHNAATPAAAAAAAAHAHSALPAMHTFKIGGMTCGACVESIEKMLRTQPGIIAVSVALLAEKAVVHYDPLRWTPAAIASEIEDIGFDAEPIHEPKEDAVALTVYGLTSEHDARELEQYLSAQEGVLSAAIDWTNERAEIQFDRARLGPRDLVECIQSAPASASASASSFPSTAAAAVAAAAAAAAADRRIPRGGAGEGPRYDALLADSTNSTQLQSLSRVRDIAEWRRVFLFCLSFAIPVFLLSMVLPKFAWARPILHAQPIPNLFLQDVLCLLLTAPVQFGAGKRFYVTSYKAIRHGSATMDVLVVLGTTASFIYSVSSMLFTLFSCDAGSTAAHHCSKPPTFFDTSTMLLSFVSFGRYLENTAKGKTSEALSKLIQLTPTMATIYTDGTQATQERKIASELVQLGDCVKVQPGDKIVADGTIVRGASTVDESMVTGEPVPVPKAPGSAVIGGTVNGLGSFDFVVTRAGKDTSLAQIVRLVEEAQTSKAPIQAFADRVAGYFVPIVVALGLFTFVAWLAIAHLVGGEDASRLPKVFQEEGASKFMVCLRLCISVIVVACPCALGLSTPTAVMVGTGVGAQHGILIKGGGPLEASATIDRIMFDKTGTLTEGKLSVAAVHWAEEGQAHHLPPTPGGPIAAAAAAAAGDQEDQYASVSISDAHLRLDETAVPRHSAHPIGISAPGPALTRRQLLEIVGRLENKSEHPLGHAIARWVGQLLDRPEFGLAGTDAAAAGLAGFAGEVEEFESVTGMGVQGRCAVSSGGASHVVRVGNFAHVVAPLRTSSVPSTPTLSSNFLPGQGHGLRLPPALASFRRTEEAAGHTVVFVSLDATHLVCALALADRVKPEARAAVRALQAMGIRCGMLTGDAERTARAIAREVGIAEEDVHAGMSPNGKRSLVARMREEGEVDMPSSSSSGPKRRKNANAAAFGISGLPQMNVPSARDSEEDLILHEEEDEEAWPRTPSPPVGSAPSPARSAAAKPAHQRRHTRQQSSLWELFSKRMPSAKVPVPVPGRASSSAKPAKRVKHGVAMVGDGINDSVALAAANVGIALATGSDIAMEAADIVLMRANLLDVPASLLLSRRIFAQIKLNFLWATCYNLVGIPLAMGVGLPWGWHLHPMMAGAAMAFSSVSVVLSSLTLKWWRRPAHLNGVGVDAPMYGADGGRSARDGSGSGLRKWTAILSAAVELAGSAWVSGLGALARRRRSRSEDEYAYQPIEMA</sequence>
<keyword evidence="11 17" id="KW-1133">Transmembrane helix</keyword>
<keyword evidence="7" id="KW-0547">Nucleotide-binding</keyword>
<dbReference type="SFLD" id="SFLDG00002">
    <property type="entry name" value="C1.7:_P-type_atpase_like"/>
    <property type="match status" value="1"/>
</dbReference>
<keyword evidence="5 17" id="KW-0812">Transmembrane</keyword>
<gene>
    <name evidence="19" type="primary">CCC2</name>
    <name evidence="19" type="ORF">OC842_003291</name>
</gene>
<evidence type="ECO:0000256" key="9">
    <source>
        <dbReference type="ARBA" id="ARBA00022840"/>
    </source>
</evidence>
<dbReference type="PRINTS" id="PR00119">
    <property type="entry name" value="CATATPASE"/>
</dbReference>
<dbReference type="Pfam" id="PF00403">
    <property type="entry name" value="HMA"/>
    <property type="match status" value="1"/>
</dbReference>
<dbReference type="Pfam" id="PF00122">
    <property type="entry name" value="E1-E2_ATPase"/>
    <property type="match status" value="1"/>
</dbReference>
<dbReference type="EMBL" id="JAPDMQ010000160">
    <property type="protein sequence ID" value="KAK0532428.1"/>
    <property type="molecule type" value="Genomic_DNA"/>
</dbReference>
<comment type="caution">
    <text evidence="19">The sequence shown here is derived from an EMBL/GenBank/DDBJ whole genome shotgun (WGS) entry which is preliminary data.</text>
</comment>
<dbReference type="FunFam" id="3.30.70.100:FF:000001">
    <property type="entry name" value="ATPase copper transporting beta"/>
    <property type="match status" value="1"/>
</dbReference>
<evidence type="ECO:0000313" key="20">
    <source>
        <dbReference type="Proteomes" id="UP001176521"/>
    </source>
</evidence>
<evidence type="ECO:0000256" key="8">
    <source>
        <dbReference type="ARBA" id="ARBA00022796"/>
    </source>
</evidence>
<dbReference type="PANTHER" id="PTHR43520:SF8">
    <property type="entry name" value="P-TYPE CU(+) TRANSPORTER"/>
    <property type="match status" value="1"/>
</dbReference>
<evidence type="ECO:0000256" key="13">
    <source>
        <dbReference type="ARBA" id="ARBA00023065"/>
    </source>
</evidence>
<dbReference type="InterPro" id="IPR023214">
    <property type="entry name" value="HAD_sf"/>
</dbReference>
<dbReference type="SUPFAM" id="SSF81653">
    <property type="entry name" value="Calcium ATPase, transduction domain A"/>
    <property type="match status" value="1"/>
</dbReference>
<dbReference type="FunFam" id="2.70.150.10:FF:000002">
    <property type="entry name" value="Copper-transporting ATPase 1, putative"/>
    <property type="match status" value="1"/>
</dbReference>
<dbReference type="EC" id="7.2.2.8" evidence="3"/>
<feature type="compositionally biased region" description="Low complexity" evidence="16">
    <location>
        <begin position="988"/>
        <end position="1000"/>
    </location>
</feature>
<evidence type="ECO:0000256" key="6">
    <source>
        <dbReference type="ARBA" id="ARBA00022723"/>
    </source>
</evidence>
<feature type="transmembrane region" description="Helical" evidence="17">
    <location>
        <begin position="1197"/>
        <end position="1219"/>
    </location>
</feature>
<dbReference type="NCBIfam" id="TIGR01494">
    <property type="entry name" value="ATPase_P-type"/>
    <property type="match status" value="1"/>
</dbReference>
<dbReference type="FunFam" id="3.40.50.1000:FF:000144">
    <property type="entry name" value="copper-transporting ATPase 1 isoform X2"/>
    <property type="match status" value="1"/>
</dbReference>
<dbReference type="PANTHER" id="PTHR43520">
    <property type="entry name" value="ATP7, ISOFORM B"/>
    <property type="match status" value="1"/>
</dbReference>
<dbReference type="AlphaFoldDB" id="A0AAN6GEA6"/>
<proteinExistence type="inferred from homology"/>
<feature type="transmembrane region" description="Helical" evidence="17">
    <location>
        <begin position="1141"/>
        <end position="1162"/>
    </location>
</feature>
<accession>A0AAN6GEA6</accession>
<dbReference type="CDD" id="cd02094">
    <property type="entry name" value="P-type_ATPase_Cu-like"/>
    <property type="match status" value="1"/>
</dbReference>
<dbReference type="SUPFAM" id="SSF81665">
    <property type="entry name" value="Calcium ATPase, transmembrane domain M"/>
    <property type="match status" value="1"/>
</dbReference>
<comment type="similarity">
    <text evidence="2">Belongs to the cation transport ATPase (P-type) (TC 3.A.3) family. Type IB subfamily.</text>
</comment>
<dbReference type="PROSITE" id="PS00154">
    <property type="entry name" value="ATPASE_E1_E2"/>
    <property type="match status" value="1"/>
</dbReference>
<dbReference type="CDD" id="cd00371">
    <property type="entry name" value="HMA"/>
    <property type="match status" value="2"/>
</dbReference>
<dbReference type="Gene3D" id="3.30.70.100">
    <property type="match status" value="2"/>
</dbReference>
<evidence type="ECO:0000256" key="11">
    <source>
        <dbReference type="ARBA" id="ARBA00022989"/>
    </source>
</evidence>
<dbReference type="GO" id="GO:0016887">
    <property type="term" value="F:ATP hydrolysis activity"/>
    <property type="evidence" value="ECO:0007669"/>
    <property type="project" value="InterPro"/>
</dbReference>
<dbReference type="GO" id="GO:0012505">
    <property type="term" value="C:endomembrane system"/>
    <property type="evidence" value="ECO:0007669"/>
    <property type="project" value="UniProtKB-SubCell"/>
</dbReference>
<keyword evidence="20" id="KW-1185">Reference proteome</keyword>
<dbReference type="SUPFAM" id="SSF81660">
    <property type="entry name" value="Metal cation-transporting ATPase, ATP-binding domain N"/>
    <property type="match status" value="1"/>
</dbReference>
<dbReference type="SUPFAM" id="SSF56784">
    <property type="entry name" value="HAD-like"/>
    <property type="match status" value="1"/>
</dbReference>
<dbReference type="SUPFAM" id="SSF55008">
    <property type="entry name" value="HMA, heavy metal-associated domain"/>
    <property type="match status" value="2"/>
</dbReference>
<evidence type="ECO:0000256" key="16">
    <source>
        <dbReference type="SAM" id="MobiDB-lite"/>
    </source>
</evidence>
<keyword evidence="14 17" id="KW-0472">Membrane</keyword>
<evidence type="ECO:0000313" key="19">
    <source>
        <dbReference type="EMBL" id="KAK0532428.1"/>
    </source>
</evidence>
<evidence type="ECO:0000259" key="18">
    <source>
        <dbReference type="PROSITE" id="PS50846"/>
    </source>
</evidence>
<dbReference type="GO" id="GO:0140581">
    <property type="term" value="F:P-type monovalent copper transporter activity"/>
    <property type="evidence" value="ECO:0007669"/>
    <property type="project" value="UniProtKB-EC"/>
</dbReference>
<protein>
    <recommendedName>
        <fullName evidence="3">P-type Cu(+) transporter</fullName>
        <ecNumber evidence="3">7.2.2.8</ecNumber>
    </recommendedName>
    <alternativeName>
        <fullName evidence="15">Cu(2+)-ATPase</fullName>
    </alternativeName>
</protein>
<evidence type="ECO:0000256" key="10">
    <source>
        <dbReference type="ARBA" id="ARBA00022967"/>
    </source>
</evidence>
<dbReference type="InterPro" id="IPR059000">
    <property type="entry name" value="ATPase_P-type_domA"/>
</dbReference>
<keyword evidence="13" id="KW-0406">Ion transport</keyword>
<evidence type="ECO:0000256" key="2">
    <source>
        <dbReference type="ARBA" id="ARBA00006024"/>
    </source>
</evidence>
<feature type="transmembrane region" description="Helical" evidence="17">
    <location>
        <begin position="1111"/>
        <end position="1134"/>
    </location>
</feature>